<organism evidence="1 2">
    <name type="scientific">Microdochium bolleyi</name>
    <dbReference type="NCBI Taxonomy" id="196109"/>
    <lineage>
        <taxon>Eukaryota</taxon>
        <taxon>Fungi</taxon>
        <taxon>Dikarya</taxon>
        <taxon>Ascomycota</taxon>
        <taxon>Pezizomycotina</taxon>
        <taxon>Sordariomycetes</taxon>
        <taxon>Xylariomycetidae</taxon>
        <taxon>Xylariales</taxon>
        <taxon>Microdochiaceae</taxon>
        <taxon>Microdochium</taxon>
    </lineage>
</organism>
<feature type="non-terminal residue" evidence="1">
    <location>
        <position position="123"/>
    </location>
</feature>
<proteinExistence type="predicted"/>
<dbReference type="InParanoid" id="A0A136JH57"/>
<evidence type="ECO:0008006" key="3">
    <source>
        <dbReference type="Google" id="ProtNLM"/>
    </source>
</evidence>
<dbReference type="Gene3D" id="1.10.510.10">
    <property type="entry name" value="Transferase(Phosphotransferase) domain 1"/>
    <property type="match status" value="1"/>
</dbReference>
<dbReference type="Proteomes" id="UP000070501">
    <property type="component" value="Unassembled WGS sequence"/>
</dbReference>
<dbReference type="EMBL" id="KQ964245">
    <property type="protein sequence ID" value="KXJ96487.1"/>
    <property type="molecule type" value="Genomic_DNA"/>
</dbReference>
<accession>A0A136JH57</accession>
<name>A0A136JH57_9PEZI</name>
<dbReference type="InterPro" id="IPR011009">
    <property type="entry name" value="Kinase-like_dom_sf"/>
</dbReference>
<evidence type="ECO:0000313" key="1">
    <source>
        <dbReference type="EMBL" id="KXJ96487.1"/>
    </source>
</evidence>
<dbReference type="OrthoDB" id="4742907at2759"/>
<sequence length="123" mass="14039">MTPLAIGSRERANTANTMTYRAPETDLRPSSVRPASDVWSLGCVLLTNATWMLGGFEYILEFGTKRLKFDIFDQDVGKASDTFFELARWKRGGADRLGVRVKPEVTEFITELHRHERCTDFIH</sequence>
<protein>
    <recommendedName>
        <fullName evidence="3">Protein kinase domain-containing protein</fullName>
    </recommendedName>
</protein>
<dbReference type="AlphaFoldDB" id="A0A136JH57"/>
<keyword evidence="2" id="KW-1185">Reference proteome</keyword>
<dbReference type="STRING" id="196109.A0A136JH57"/>
<gene>
    <name evidence="1" type="ORF">Micbo1qcDRAFT_155048</name>
</gene>
<reference evidence="2" key="1">
    <citation type="submission" date="2016-02" db="EMBL/GenBank/DDBJ databases">
        <title>Draft genome sequence of Microdochium bolleyi, a fungal endophyte of beachgrass.</title>
        <authorList>
            <consortium name="DOE Joint Genome Institute"/>
            <person name="David A.S."/>
            <person name="May G."/>
            <person name="Haridas S."/>
            <person name="Lim J."/>
            <person name="Wang M."/>
            <person name="Labutti K."/>
            <person name="Lipzen A."/>
            <person name="Barry K."/>
            <person name="Grigoriev I.V."/>
        </authorList>
    </citation>
    <scope>NUCLEOTIDE SEQUENCE [LARGE SCALE GENOMIC DNA]</scope>
    <source>
        <strain evidence="2">J235TASD1</strain>
    </source>
</reference>
<dbReference type="SUPFAM" id="SSF56112">
    <property type="entry name" value="Protein kinase-like (PK-like)"/>
    <property type="match status" value="1"/>
</dbReference>
<evidence type="ECO:0000313" key="2">
    <source>
        <dbReference type="Proteomes" id="UP000070501"/>
    </source>
</evidence>